<proteinExistence type="predicted"/>
<name>A0A3Q2Z8Z0_HIPCM</name>
<dbReference type="AlphaFoldDB" id="A0A3Q2Z8Z0"/>
<keyword evidence="7" id="KW-1185">Reference proteome</keyword>
<dbReference type="SUPFAM" id="SSF49265">
    <property type="entry name" value="Fibronectin type III"/>
    <property type="match status" value="3"/>
</dbReference>
<evidence type="ECO:0008006" key="8">
    <source>
        <dbReference type="Google" id="ProtNLM"/>
    </source>
</evidence>
<dbReference type="Proteomes" id="UP000264820">
    <property type="component" value="Unplaced"/>
</dbReference>
<evidence type="ECO:0000313" key="7">
    <source>
        <dbReference type="Proteomes" id="UP000264820"/>
    </source>
</evidence>
<reference evidence="6" key="2">
    <citation type="submission" date="2025-09" db="UniProtKB">
        <authorList>
            <consortium name="Ensembl"/>
        </authorList>
    </citation>
    <scope>IDENTIFICATION</scope>
</reference>
<dbReference type="GO" id="GO:0045214">
    <property type="term" value="P:sarcomere organization"/>
    <property type="evidence" value="ECO:0007669"/>
    <property type="project" value="TreeGrafter"/>
</dbReference>
<evidence type="ECO:0000259" key="5">
    <source>
        <dbReference type="PROSITE" id="PS50853"/>
    </source>
</evidence>
<dbReference type="InterPro" id="IPR036116">
    <property type="entry name" value="FN3_sf"/>
</dbReference>
<feature type="domain" description="Fibronectin type-III" evidence="5">
    <location>
        <begin position="101"/>
        <end position="195"/>
    </location>
</feature>
<dbReference type="FunFam" id="2.60.40.10:FF:000002">
    <property type="entry name" value="Titin a"/>
    <property type="match status" value="1"/>
</dbReference>
<dbReference type="PRINTS" id="PR00014">
    <property type="entry name" value="FNTYPEIII"/>
</dbReference>
<dbReference type="GO" id="GO:0008307">
    <property type="term" value="F:structural constituent of muscle"/>
    <property type="evidence" value="ECO:0007669"/>
    <property type="project" value="TreeGrafter"/>
</dbReference>
<dbReference type="Pfam" id="PF07679">
    <property type="entry name" value="I-set"/>
    <property type="match status" value="2"/>
</dbReference>
<dbReference type="InterPro" id="IPR003599">
    <property type="entry name" value="Ig_sub"/>
</dbReference>
<reference evidence="6" key="1">
    <citation type="submission" date="2025-08" db="UniProtKB">
        <authorList>
            <consortium name="Ensembl"/>
        </authorList>
    </citation>
    <scope>IDENTIFICATION</scope>
</reference>
<dbReference type="GO" id="GO:0048738">
    <property type="term" value="P:cardiac muscle tissue development"/>
    <property type="evidence" value="ECO:0007669"/>
    <property type="project" value="TreeGrafter"/>
</dbReference>
<dbReference type="InterPro" id="IPR013783">
    <property type="entry name" value="Ig-like_fold"/>
</dbReference>
<dbReference type="InterPro" id="IPR007110">
    <property type="entry name" value="Ig-like_dom"/>
</dbReference>
<dbReference type="GO" id="GO:0031430">
    <property type="term" value="C:M band"/>
    <property type="evidence" value="ECO:0007669"/>
    <property type="project" value="TreeGrafter"/>
</dbReference>
<dbReference type="Pfam" id="PF00041">
    <property type="entry name" value="fn3"/>
    <property type="match status" value="5"/>
</dbReference>
<evidence type="ECO:0000256" key="2">
    <source>
        <dbReference type="ARBA" id="ARBA00023319"/>
    </source>
</evidence>
<feature type="domain" description="Fibronectin type-III" evidence="5">
    <location>
        <begin position="489"/>
        <end position="583"/>
    </location>
</feature>
<dbReference type="InterPro" id="IPR013098">
    <property type="entry name" value="Ig_I-set"/>
</dbReference>
<feature type="domain" description="Fibronectin type-III" evidence="5">
    <location>
        <begin position="198"/>
        <end position="291"/>
    </location>
</feature>
<dbReference type="PROSITE" id="PS50853">
    <property type="entry name" value="FN3"/>
    <property type="match status" value="5"/>
</dbReference>
<dbReference type="SMART" id="SM00409">
    <property type="entry name" value="IG"/>
    <property type="match status" value="2"/>
</dbReference>
<dbReference type="PROSITE" id="PS50835">
    <property type="entry name" value="IG_LIKE"/>
    <property type="match status" value="2"/>
</dbReference>
<feature type="chain" id="PRO_5018699076" description="Titin" evidence="3">
    <location>
        <begin position="22"/>
        <end position="719"/>
    </location>
</feature>
<dbReference type="FunFam" id="2.60.40.10:FF:000112">
    <property type="entry name" value="Titin a"/>
    <property type="match status" value="1"/>
</dbReference>
<dbReference type="CDD" id="cd05748">
    <property type="entry name" value="Ig_Titin_like"/>
    <property type="match status" value="2"/>
</dbReference>
<dbReference type="PANTHER" id="PTHR14340">
    <property type="entry name" value="MICROFIBRIL-ASSOCIATED GLYCOPROTEIN 3"/>
    <property type="match status" value="1"/>
</dbReference>
<dbReference type="InterPro" id="IPR003961">
    <property type="entry name" value="FN3_dom"/>
</dbReference>
<feature type="domain" description="Fibronectin type-III" evidence="5">
    <location>
        <begin position="390"/>
        <end position="483"/>
    </location>
</feature>
<dbReference type="PANTHER" id="PTHR14340:SF13">
    <property type="entry name" value="TITIN"/>
    <property type="match status" value="1"/>
</dbReference>
<dbReference type="Gene3D" id="2.60.40.10">
    <property type="entry name" value="Immunoglobulins"/>
    <property type="match status" value="7"/>
</dbReference>
<feature type="domain" description="Ig-like" evidence="4">
    <location>
        <begin position="26"/>
        <end position="94"/>
    </location>
</feature>
<accession>A0A3Q2Z8Z0</accession>
<organism evidence="6 7">
    <name type="scientific">Hippocampus comes</name>
    <name type="common">Tiger tail seahorse</name>
    <dbReference type="NCBI Taxonomy" id="109280"/>
    <lineage>
        <taxon>Eukaryota</taxon>
        <taxon>Metazoa</taxon>
        <taxon>Chordata</taxon>
        <taxon>Craniata</taxon>
        <taxon>Vertebrata</taxon>
        <taxon>Euteleostomi</taxon>
        <taxon>Actinopterygii</taxon>
        <taxon>Neopterygii</taxon>
        <taxon>Teleostei</taxon>
        <taxon>Neoteleostei</taxon>
        <taxon>Acanthomorphata</taxon>
        <taxon>Syngnathiaria</taxon>
        <taxon>Syngnathiformes</taxon>
        <taxon>Syngnathoidei</taxon>
        <taxon>Syngnathidae</taxon>
        <taxon>Hippocampus</taxon>
    </lineage>
</organism>
<feature type="domain" description="Ig-like" evidence="4">
    <location>
        <begin position="295"/>
        <end position="383"/>
    </location>
</feature>
<evidence type="ECO:0000259" key="4">
    <source>
        <dbReference type="PROSITE" id="PS50835"/>
    </source>
</evidence>
<keyword evidence="2" id="KW-0393">Immunoglobulin domain</keyword>
<evidence type="ECO:0000256" key="1">
    <source>
        <dbReference type="ARBA" id="ARBA00022737"/>
    </source>
</evidence>
<dbReference type="InterPro" id="IPR036179">
    <property type="entry name" value="Ig-like_dom_sf"/>
</dbReference>
<dbReference type="FunFam" id="2.60.40.10:FF:000034">
    <property type="entry name" value="Titin isoform A"/>
    <property type="match status" value="1"/>
</dbReference>
<dbReference type="Ensembl" id="ENSHCOT00000000831.1">
    <property type="protein sequence ID" value="ENSHCOP00000022538.1"/>
    <property type="gene ID" value="ENSHCOG00000010343.1"/>
</dbReference>
<protein>
    <recommendedName>
        <fullName evidence="8">Titin</fullName>
    </recommendedName>
</protein>
<dbReference type="FunFam" id="2.60.40.10:FF:000003">
    <property type="entry name" value="Titin isoform E"/>
    <property type="match status" value="2"/>
</dbReference>
<dbReference type="SUPFAM" id="SSF48726">
    <property type="entry name" value="Immunoglobulin"/>
    <property type="match status" value="2"/>
</dbReference>
<dbReference type="SMART" id="SM00060">
    <property type="entry name" value="FN3"/>
    <property type="match status" value="5"/>
</dbReference>
<dbReference type="GeneTree" id="ENSGT01150000286978"/>
<evidence type="ECO:0000256" key="3">
    <source>
        <dbReference type="SAM" id="SignalP"/>
    </source>
</evidence>
<dbReference type="FunFam" id="2.60.40.10:FF:000031">
    <property type="entry name" value="Myosin-binding protein C, slow type"/>
    <property type="match status" value="1"/>
</dbReference>
<feature type="domain" description="Fibronectin type-III" evidence="5">
    <location>
        <begin position="589"/>
        <end position="683"/>
    </location>
</feature>
<sequence>SLSMLFLSWAILYFSLVSVRACSTLCLNVAIKGRPEPEVQWSKEGGPLSERAQTEVTGSSTLLMIENVNRNDTGKYVLTVSNCKGSKSAFINVRVLDTPSAPTNLQVKDVRRDSVFISWEAPLIDGGAVISHYAVEKREEARKVFTSVCSNCTRNLYKIDNLQEGCFYYFRVLAVNEFGSGQAAETVEPVKVSEVPLPPGKITQSDVTSDSVQLSWEKPDHDGGSKITCYIVEMQAKGHDKWRTCSESKTLETVINGLTKGMEYFFRVSAVNEKGRSEPKLLLTPVTVKDTSAQPVIDLLSTTFSVKAGNDLRIDVPFKGAPQPTVVWKKDGNILKETCRVNVCTSVMSSQIIIKDATKIDVGLYQITVTNSAGTASAEIHVNVFEKPGQPCDFTVEEVSADFVALIWQPPQYSGGCQISNYVVEKRDTGSAIWQTVSATVARTSIKISRLTQGTEYYFRVAAENRYGRSPFVESEPVVAQYPFKVPSAPTNISVVSASKSVIVITWNPASSDGGSPILGYHIECKDQSSILWTKLNRGLVTENRFKVTSIEEGLIYEFRVYAENIYGEGETLESDPIKAADPFTIPSAPTDVEVTSTTSDAMTICWKRPVSDGGSRISGYIIEKRDKQGIRWLRVNKKPVYDLRVKASGLHEGCEYEFRVFAENAAGISEPSIPCPLTMAEDPKFLPSPPGNVCLCVPCDWLATISGCPPPTARRQLG</sequence>
<dbReference type="CDD" id="cd00063">
    <property type="entry name" value="FN3"/>
    <property type="match status" value="5"/>
</dbReference>
<keyword evidence="1" id="KW-0677">Repeat</keyword>
<keyword evidence="3" id="KW-0732">Signal</keyword>
<feature type="signal peptide" evidence="3">
    <location>
        <begin position="1"/>
        <end position="21"/>
    </location>
</feature>
<evidence type="ECO:0000313" key="6">
    <source>
        <dbReference type="Ensembl" id="ENSHCOP00000022538.1"/>
    </source>
</evidence>